<dbReference type="RefSeq" id="WP_018591237.1">
    <property type="nucleotide sequence ID" value="NZ_CP117523.1"/>
</dbReference>
<evidence type="ECO:0000313" key="1">
    <source>
        <dbReference type="EMBL" id="WWD83340.1"/>
    </source>
</evidence>
<dbReference type="SUPFAM" id="SSF56507">
    <property type="entry name" value="Methionine synthase activation domain-like"/>
    <property type="match status" value="1"/>
</dbReference>
<sequence>MSSNFITIPLDIERVCDSIQELKGSKEEVKKLKNYIHPKVYWKDLNIKYISDGQIVIDVKDEEPIIIKSSYICEGLEKCHKITIACATIGNGLPDYSKICMENGESYKSTVSDILGSYTVEELIDKFNKHLLQRNMTKGLYATPRFSPGYGDLDLKNQIKIINLLKIHSEIKVNENYMLSPEKTVTALIGWSFYPRELKYPKGEKKKGLCQGKNSCENCKTWACKK</sequence>
<dbReference type="Gene3D" id="3.40.109.40">
    <property type="match status" value="1"/>
</dbReference>
<evidence type="ECO:0008006" key="3">
    <source>
        <dbReference type="Google" id="ProtNLM"/>
    </source>
</evidence>
<name>A0ABZ2EUG4_9FIRM</name>
<proteinExistence type="predicted"/>
<protein>
    <recommendedName>
        <fullName evidence="3">Vitamin B12 dependent methionine synthase, activation domain</fullName>
    </recommendedName>
</protein>
<organism evidence="1 2">
    <name type="scientific">Terrisporobacter glycolicus ATCC 14880 = DSM 1288</name>
    <dbReference type="NCBI Taxonomy" id="1121315"/>
    <lineage>
        <taxon>Bacteria</taxon>
        <taxon>Bacillati</taxon>
        <taxon>Bacillota</taxon>
        <taxon>Clostridia</taxon>
        <taxon>Peptostreptococcales</taxon>
        <taxon>Peptostreptococcaceae</taxon>
        <taxon>Terrisporobacter</taxon>
    </lineage>
</organism>
<gene>
    <name evidence="1" type="ORF">TEGL_17490</name>
</gene>
<reference evidence="1 2" key="1">
    <citation type="journal article" date="2023" name="PLoS ONE">
        <title>Genome-based metabolic and phylogenomic analysis of three Terrisporobacter species.</title>
        <authorList>
            <person name="Boer T."/>
            <person name="Bengelsdorf F.R."/>
            <person name="Bomeke M."/>
            <person name="Daniel R."/>
            <person name="Poehlein A."/>
        </authorList>
    </citation>
    <scope>NUCLEOTIDE SEQUENCE [LARGE SCALE GENOMIC DNA]</scope>
    <source>
        <strain evidence="1 2">DSM 1288</strain>
    </source>
</reference>
<dbReference type="EMBL" id="CP117523">
    <property type="protein sequence ID" value="WWD83340.1"/>
    <property type="molecule type" value="Genomic_DNA"/>
</dbReference>
<accession>A0ABZ2EUG4</accession>
<dbReference type="Proteomes" id="UP001348492">
    <property type="component" value="Chromosome"/>
</dbReference>
<dbReference type="InterPro" id="IPR037010">
    <property type="entry name" value="VitB12-dep_Met_synth_activ_sf"/>
</dbReference>
<keyword evidence="2" id="KW-1185">Reference proteome</keyword>
<evidence type="ECO:0000313" key="2">
    <source>
        <dbReference type="Proteomes" id="UP001348492"/>
    </source>
</evidence>